<sequence>MIQDRSDEWLGAGDIFIDLFGVGGSGYPAHSNSRRHRIRRNGGHSLVRITQSRDPAATVPE</sequence>
<organism evidence="1 2">
    <name type="scientific">Candidatus Kapaibacterium thiocyanatum</name>
    <dbReference type="NCBI Taxonomy" id="1895771"/>
    <lineage>
        <taxon>Bacteria</taxon>
        <taxon>Pseudomonadati</taxon>
        <taxon>Candidatus Kapaibacteriota</taxon>
        <taxon>Candidatus Kapaibacteriia</taxon>
        <taxon>Candidatus Kapaibacteriales</taxon>
        <taxon>Candidatus Kapaibacteriaceae</taxon>
        <taxon>Candidatus Kapaibacterium</taxon>
    </lineage>
</organism>
<proteinExistence type="predicted"/>
<reference evidence="1 2" key="1">
    <citation type="submission" date="2016-09" db="EMBL/GenBank/DDBJ databases">
        <title>Genome-resolved meta-omics ties microbial dynamics to process performance in biotechnology for thiocyanate degradation.</title>
        <authorList>
            <person name="Kantor R.S."/>
            <person name="Huddy R.J."/>
            <person name="Iyer R."/>
            <person name="Thomas B.C."/>
            <person name="Brown C.T."/>
            <person name="Anantharaman K."/>
            <person name="Tringe S."/>
            <person name="Hettich R.L."/>
            <person name="Harrison S.T."/>
            <person name="Banfield J.F."/>
        </authorList>
    </citation>
    <scope>NUCLEOTIDE SEQUENCE [LARGE SCALE GENOMIC DNA]</scope>
    <source>
        <strain evidence="1">59-99</strain>
    </source>
</reference>
<dbReference type="Proteomes" id="UP000184233">
    <property type="component" value="Unassembled WGS sequence"/>
</dbReference>
<protein>
    <submittedName>
        <fullName evidence="1">Uncharacterized protein</fullName>
    </submittedName>
</protein>
<accession>A0A1M3L5D4</accession>
<name>A0A1M3L5D4_9BACT</name>
<dbReference type="STRING" id="1895771.BGO89_04150"/>
<comment type="caution">
    <text evidence="1">The sequence shown here is derived from an EMBL/GenBank/DDBJ whole genome shotgun (WGS) entry which is preliminary data.</text>
</comment>
<dbReference type="AlphaFoldDB" id="A0A1M3L5D4"/>
<gene>
    <name evidence="1" type="ORF">BGO89_04150</name>
</gene>
<dbReference type="EMBL" id="MKVH01000003">
    <property type="protein sequence ID" value="OJX60766.1"/>
    <property type="molecule type" value="Genomic_DNA"/>
</dbReference>
<evidence type="ECO:0000313" key="2">
    <source>
        <dbReference type="Proteomes" id="UP000184233"/>
    </source>
</evidence>
<evidence type="ECO:0000313" key="1">
    <source>
        <dbReference type="EMBL" id="OJX60766.1"/>
    </source>
</evidence>